<reference evidence="4 5" key="1">
    <citation type="submission" date="2019-02" db="EMBL/GenBank/DDBJ databases">
        <title>Deep-cultivation of Planctomycetes and their phenomic and genomic characterization uncovers novel biology.</title>
        <authorList>
            <person name="Wiegand S."/>
            <person name="Jogler M."/>
            <person name="Boedeker C."/>
            <person name="Pinto D."/>
            <person name="Vollmers J."/>
            <person name="Rivas-Marin E."/>
            <person name="Kohn T."/>
            <person name="Peeters S.H."/>
            <person name="Heuer A."/>
            <person name="Rast P."/>
            <person name="Oberbeckmann S."/>
            <person name="Bunk B."/>
            <person name="Jeske O."/>
            <person name="Meyerdierks A."/>
            <person name="Storesund J.E."/>
            <person name="Kallscheuer N."/>
            <person name="Luecker S."/>
            <person name="Lage O.M."/>
            <person name="Pohl T."/>
            <person name="Merkel B.J."/>
            <person name="Hornburger P."/>
            <person name="Mueller R.-W."/>
            <person name="Bruemmer F."/>
            <person name="Labrenz M."/>
            <person name="Spormann A.M."/>
            <person name="Op Den Camp H."/>
            <person name="Overmann J."/>
            <person name="Amann R."/>
            <person name="Jetten M.S.M."/>
            <person name="Mascher T."/>
            <person name="Medema M.H."/>
            <person name="Devos D.P."/>
            <person name="Kaster A.-K."/>
            <person name="Ovreas L."/>
            <person name="Rohde M."/>
            <person name="Galperin M.Y."/>
            <person name="Jogler C."/>
        </authorList>
    </citation>
    <scope>NUCLEOTIDE SEQUENCE [LARGE SCALE GENOMIC DNA]</scope>
    <source>
        <strain evidence="4 5">Pan54</strain>
    </source>
</reference>
<keyword evidence="1" id="KW-0812">Transmembrane</keyword>
<evidence type="ECO:0000313" key="5">
    <source>
        <dbReference type="Proteomes" id="UP000316095"/>
    </source>
</evidence>
<dbReference type="Proteomes" id="UP000316095">
    <property type="component" value="Unassembled WGS sequence"/>
</dbReference>
<feature type="domain" description="DUF6754" evidence="3">
    <location>
        <begin position="152"/>
        <end position="404"/>
    </location>
</feature>
<feature type="transmembrane region" description="Helical" evidence="1">
    <location>
        <begin position="161"/>
        <end position="181"/>
    </location>
</feature>
<evidence type="ECO:0000313" key="4">
    <source>
        <dbReference type="EMBL" id="TWT60407.1"/>
    </source>
</evidence>
<protein>
    <recommendedName>
        <fullName evidence="3">DUF6754 domain-containing protein</fullName>
    </recommendedName>
</protein>
<keyword evidence="2" id="KW-0732">Signal</keyword>
<feature type="transmembrane region" description="Helical" evidence="1">
    <location>
        <begin position="404"/>
        <end position="423"/>
    </location>
</feature>
<keyword evidence="1" id="KW-1133">Transmembrane helix</keyword>
<evidence type="ECO:0000256" key="1">
    <source>
        <dbReference type="SAM" id="Phobius"/>
    </source>
</evidence>
<dbReference type="InterPro" id="IPR046642">
    <property type="entry name" value="DUF6754"/>
</dbReference>
<keyword evidence="1" id="KW-0472">Membrane</keyword>
<feature type="signal peptide" evidence="2">
    <location>
        <begin position="1"/>
        <end position="28"/>
    </location>
</feature>
<feature type="chain" id="PRO_5022960494" description="DUF6754 domain-containing protein" evidence="2">
    <location>
        <begin position="29"/>
        <end position="436"/>
    </location>
</feature>
<name>A0A5C5XB80_9PLAN</name>
<gene>
    <name evidence="4" type="ORF">Pan54_11210</name>
</gene>
<dbReference type="AlphaFoldDB" id="A0A5C5XB80"/>
<organism evidence="4 5">
    <name type="scientific">Rubinisphaera italica</name>
    <dbReference type="NCBI Taxonomy" id="2527969"/>
    <lineage>
        <taxon>Bacteria</taxon>
        <taxon>Pseudomonadati</taxon>
        <taxon>Planctomycetota</taxon>
        <taxon>Planctomycetia</taxon>
        <taxon>Planctomycetales</taxon>
        <taxon>Planctomycetaceae</taxon>
        <taxon>Rubinisphaera</taxon>
    </lineage>
</organism>
<accession>A0A5C5XB80</accession>
<dbReference type="Pfam" id="PF20539">
    <property type="entry name" value="DUF6754"/>
    <property type="match status" value="1"/>
</dbReference>
<keyword evidence="5" id="KW-1185">Reference proteome</keyword>
<evidence type="ECO:0000256" key="2">
    <source>
        <dbReference type="SAM" id="SignalP"/>
    </source>
</evidence>
<sequence precursor="true">MQTSFLKILKAFACSLSIVLLSAIVTSAQETETDQPSNIKELFINDRDWDNGDSLIITVPLTDSYYEKLQDLEQVEGHLLIGMSEEYGGAYRPVSQFPPNDGTWNFDEETKTLTGRVSGLTRHSHYFFRASWEPEVGELILLAESTEPMQTRRQWFIGEKWNLAFVGFVICGSVIFFIEIAKRGHPLKVRKIAGLNAVDEAVGRATEMGRSVLFVPGIQDLNDIQTIAGLNILSHVAKTAAEFDADVEVPTSRALVMTAARETLQGSYLSAGRPDAYNPDLAYYVTDEQFGYVAAVSGTMVREQPAACFYMGAFYAESLILAETGNSIGAIQVAGTAEPSQLPFFVAACDYTLIGEELFAASAYLSGAPEELGSLKGQDVGKIIVAIGIITGCIAATINVPFFSVLIFVLIACAIPLAIWWILSRENSQPTLHTPG</sequence>
<feature type="transmembrane region" description="Helical" evidence="1">
    <location>
        <begin position="380"/>
        <end position="398"/>
    </location>
</feature>
<evidence type="ECO:0000259" key="3">
    <source>
        <dbReference type="Pfam" id="PF20539"/>
    </source>
</evidence>
<dbReference type="EMBL" id="SJPG01000001">
    <property type="protein sequence ID" value="TWT60407.1"/>
    <property type="molecule type" value="Genomic_DNA"/>
</dbReference>
<comment type="caution">
    <text evidence="4">The sequence shown here is derived from an EMBL/GenBank/DDBJ whole genome shotgun (WGS) entry which is preliminary data.</text>
</comment>
<proteinExistence type="predicted"/>
<dbReference type="RefSeq" id="WP_207310044.1">
    <property type="nucleotide sequence ID" value="NZ_SJPG01000001.1"/>
</dbReference>